<dbReference type="PANTHER" id="PTHR46796:SF2">
    <property type="entry name" value="TRANSCRIPTIONAL REGULATORY PROTEIN"/>
    <property type="match status" value="1"/>
</dbReference>
<dbReference type="SUPFAM" id="SSF51215">
    <property type="entry name" value="Regulatory protein AraC"/>
    <property type="match status" value="1"/>
</dbReference>
<dbReference type="InterPro" id="IPR018060">
    <property type="entry name" value="HTH_AraC"/>
</dbReference>
<dbReference type="GO" id="GO:0043565">
    <property type="term" value="F:sequence-specific DNA binding"/>
    <property type="evidence" value="ECO:0007669"/>
    <property type="project" value="InterPro"/>
</dbReference>
<proteinExistence type="predicted"/>
<gene>
    <name evidence="5" type="ORF">LR394_17380</name>
</gene>
<dbReference type="SMART" id="SM00342">
    <property type="entry name" value="HTH_ARAC"/>
    <property type="match status" value="1"/>
</dbReference>
<comment type="caution">
    <text evidence="5">The sequence shown here is derived from an EMBL/GenBank/DDBJ whole genome shotgun (WGS) entry which is preliminary data.</text>
</comment>
<keyword evidence="3" id="KW-0804">Transcription</keyword>
<keyword evidence="2" id="KW-0238">DNA-binding</keyword>
<protein>
    <submittedName>
        <fullName evidence="5">AraC family transcriptional regulator</fullName>
    </submittedName>
</protein>
<dbReference type="Proteomes" id="UP001138997">
    <property type="component" value="Unassembled WGS sequence"/>
</dbReference>
<keyword evidence="6" id="KW-1185">Reference proteome</keyword>
<dbReference type="Pfam" id="PF12833">
    <property type="entry name" value="HTH_18"/>
    <property type="match status" value="1"/>
</dbReference>
<dbReference type="Gene3D" id="1.10.10.60">
    <property type="entry name" value="Homeodomain-like"/>
    <property type="match status" value="1"/>
</dbReference>
<evidence type="ECO:0000256" key="3">
    <source>
        <dbReference type="ARBA" id="ARBA00023163"/>
    </source>
</evidence>
<dbReference type="GO" id="GO:0003700">
    <property type="term" value="F:DNA-binding transcription factor activity"/>
    <property type="evidence" value="ECO:0007669"/>
    <property type="project" value="InterPro"/>
</dbReference>
<dbReference type="InterPro" id="IPR037923">
    <property type="entry name" value="HTH-like"/>
</dbReference>
<evidence type="ECO:0000313" key="6">
    <source>
        <dbReference type="Proteomes" id="UP001138997"/>
    </source>
</evidence>
<dbReference type="PANTHER" id="PTHR46796">
    <property type="entry name" value="HTH-TYPE TRANSCRIPTIONAL ACTIVATOR RHAS-RELATED"/>
    <property type="match status" value="1"/>
</dbReference>
<organism evidence="5 6">
    <name type="scientific">Kineosporia babensis</name>
    <dbReference type="NCBI Taxonomy" id="499548"/>
    <lineage>
        <taxon>Bacteria</taxon>
        <taxon>Bacillati</taxon>
        <taxon>Actinomycetota</taxon>
        <taxon>Actinomycetes</taxon>
        <taxon>Kineosporiales</taxon>
        <taxon>Kineosporiaceae</taxon>
        <taxon>Kineosporia</taxon>
    </lineage>
</organism>
<dbReference type="AlphaFoldDB" id="A0A9X1NG43"/>
<reference evidence="5" key="1">
    <citation type="submission" date="2021-11" db="EMBL/GenBank/DDBJ databases">
        <title>Streptomyces corallinus and Kineosporia corallina sp. nov., two new coral-derived marine actinobacteria.</title>
        <authorList>
            <person name="Buangrab K."/>
            <person name="Sutthacheep M."/>
            <person name="Yeemin T."/>
            <person name="Harunari E."/>
            <person name="Igarashi Y."/>
            <person name="Sripreechasak P."/>
            <person name="Kanchanasin P."/>
            <person name="Tanasupawat S."/>
            <person name="Phongsopitanun W."/>
        </authorList>
    </citation>
    <scope>NUCLEOTIDE SEQUENCE</scope>
    <source>
        <strain evidence="5">JCM 31032</strain>
    </source>
</reference>
<dbReference type="InterPro" id="IPR009057">
    <property type="entry name" value="Homeodomain-like_sf"/>
</dbReference>
<accession>A0A9X1NG43</accession>
<evidence type="ECO:0000256" key="1">
    <source>
        <dbReference type="ARBA" id="ARBA00023015"/>
    </source>
</evidence>
<feature type="domain" description="HTH araC/xylS-type" evidence="4">
    <location>
        <begin position="165"/>
        <end position="262"/>
    </location>
</feature>
<dbReference type="SUPFAM" id="SSF46689">
    <property type="entry name" value="Homeodomain-like"/>
    <property type="match status" value="2"/>
</dbReference>
<dbReference type="PROSITE" id="PS01124">
    <property type="entry name" value="HTH_ARAC_FAMILY_2"/>
    <property type="match status" value="1"/>
</dbReference>
<keyword evidence="1" id="KW-0805">Transcription regulation</keyword>
<dbReference type="EMBL" id="JAJOMB010000008">
    <property type="protein sequence ID" value="MCD5312681.1"/>
    <property type="molecule type" value="Genomic_DNA"/>
</dbReference>
<dbReference type="RefSeq" id="WP_231443148.1">
    <property type="nucleotide sequence ID" value="NZ_JAJOMB010000008.1"/>
</dbReference>
<dbReference type="Pfam" id="PF02311">
    <property type="entry name" value="AraC_binding"/>
    <property type="match status" value="1"/>
</dbReference>
<dbReference type="InterPro" id="IPR050204">
    <property type="entry name" value="AraC_XylS_family_regulators"/>
</dbReference>
<sequence>MAGEAPELKAWQPGVHGVLEVLHARFQQHSYPMHAHESWTLMLLDAGVVRYHLGRHEHGVLTSMVTLLPPGVPHDGRAAGPDGFRKRVIYLSESQFSPGLVDAARRTPSLDDPFMHRRVHQLNVALSRRTEDLEAASRLALIRERLETALGGTVANLEHRSSLAHDLRDLLDGSVVEGIALETAAQTLHSHPTHLVRAFTREFGMPPHQYLTGRRVEKARHLLLSGEPPARAAVLAGFYDQSHLARHFRRMLGTTPGRFRTARA</sequence>
<evidence type="ECO:0000256" key="2">
    <source>
        <dbReference type="ARBA" id="ARBA00023125"/>
    </source>
</evidence>
<evidence type="ECO:0000313" key="5">
    <source>
        <dbReference type="EMBL" id="MCD5312681.1"/>
    </source>
</evidence>
<dbReference type="InterPro" id="IPR003313">
    <property type="entry name" value="AraC-bd"/>
</dbReference>
<name>A0A9X1NG43_9ACTN</name>
<evidence type="ECO:0000259" key="4">
    <source>
        <dbReference type="PROSITE" id="PS01124"/>
    </source>
</evidence>